<protein>
    <recommendedName>
        <fullName evidence="3">Carboxypeptidase-like protein</fullName>
    </recommendedName>
</protein>
<dbReference type="Proteomes" id="UP000610746">
    <property type="component" value="Unassembled WGS sequence"/>
</dbReference>
<keyword evidence="2" id="KW-1185">Reference proteome</keyword>
<reference evidence="1" key="1">
    <citation type="submission" date="2020-05" db="EMBL/GenBank/DDBJ databases">
        <title>Genomic Encyclopedia of Type Strains, Phase IV (KMG-V): Genome sequencing to study the core and pangenomes of soil and plant-associated prokaryotes.</title>
        <authorList>
            <person name="Whitman W."/>
        </authorList>
    </citation>
    <scope>NUCLEOTIDE SEQUENCE</scope>
    <source>
        <strain evidence="1">16F</strain>
    </source>
</reference>
<name>A0A8J8GAI3_9FLAO</name>
<accession>A0A8J8GAI3</accession>
<evidence type="ECO:0000313" key="2">
    <source>
        <dbReference type="Proteomes" id="UP000610746"/>
    </source>
</evidence>
<dbReference type="RefSeq" id="WP_173780215.1">
    <property type="nucleotide sequence ID" value="NZ_JABSNO010000025.1"/>
</dbReference>
<sequence>MKTTLFFVFLFLIQTKTAAQEYVFGKVLSEDQRELKGVYIINISNQQTAISDDDGNFMISAKIGDEIRFTKERYNRNSVKINSSNISKSFLIRLEIIPYDIEEVEIKYKITGDVNKDGSNLGKTKKVLKLQTDMGKYLRQKSDAATMAPKAGEFVQPIGEGFSIGGSKPAWDDLDFITT</sequence>
<comment type="caution">
    <text evidence="1">The sequence shown here is derived from an EMBL/GenBank/DDBJ whole genome shotgun (WGS) entry which is preliminary data.</text>
</comment>
<dbReference type="EMBL" id="JABSNO010000025">
    <property type="protein sequence ID" value="NRS93665.1"/>
    <property type="molecule type" value="Genomic_DNA"/>
</dbReference>
<gene>
    <name evidence="1" type="ORF">HNQ03_002756</name>
</gene>
<evidence type="ECO:0008006" key="3">
    <source>
        <dbReference type="Google" id="ProtNLM"/>
    </source>
</evidence>
<dbReference type="InterPro" id="IPR008969">
    <property type="entry name" value="CarboxyPept-like_regulatory"/>
</dbReference>
<evidence type="ECO:0000313" key="1">
    <source>
        <dbReference type="EMBL" id="NRS93665.1"/>
    </source>
</evidence>
<proteinExistence type="predicted"/>
<dbReference type="SUPFAM" id="SSF49464">
    <property type="entry name" value="Carboxypeptidase regulatory domain-like"/>
    <property type="match status" value="1"/>
</dbReference>
<dbReference type="AlphaFoldDB" id="A0A8J8GAI3"/>
<organism evidence="1 2">
    <name type="scientific">Frigoriflavimonas asaccharolytica</name>
    <dbReference type="NCBI Taxonomy" id="2735899"/>
    <lineage>
        <taxon>Bacteria</taxon>
        <taxon>Pseudomonadati</taxon>
        <taxon>Bacteroidota</taxon>
        <taxon>Flavobacteriia</taxon>
        <taxon>Flavobacteriales</taxon>
        <taxon>Weeksellaceae</taxon>
        <taxon>Frigoriflavimonas</taxon>
    </lineage>
</organism>